<evidence type="ECO:0000313" key="2">
    <source>
        <dbReference type="EMBL" id="PIC26224.1"/>
    </source>
</evidence>
<evidence type="ECO:0000313" key="3">
    <source>
        <dbReference type="Proteomes" id="UP000230233"/>
    </source>
</evidence>
<name>A0A2G5TFX4_9PELO</name>
<dbReference type="Proteomes" id="UP000230233">
    <property type="component" value="Chromosome V"/>
</dbReference>
<reference evidence="3" key="1">
    <citation type="submission" date="2017-10" db="EMBL/GenBank/DDBJ databases">
        <title>Rapid genome shrinkage in a self-fertile nematode reveals novel sperm competition proteins.</title>
        <authorList>
            <person name="Yin D."/>
            <person name="Schwarz E.M."/>
            <person name="Thomas C.G."/>
            <person name="Felde R.L."/>
            <person name="Korf I.F."/>
            <person name="Cutter A.D."/>
            <person name="Schartner C.M."/>
            <person name="Ralston E.J."/>
            <person name="Meyer B.J."/>
            <person name="Haag E.S."/>
        </authorList>
    </citation>
    <scope>NUCLEOTIDE SEQUENCE [LARGE SCALE GENOMIC DNA]</scope>
    <source>
        <strain evidence="3">JU1422</strain>
    </source>
</reference>
<protein>
    <recommendedName>
        <fullName evidence="4">Protein containing ALS2cr12 (ALS2CR12) signature</fullName>
    </recommendedName>
</protein>
<evidence type="ECO:0000256" key="1">
    <source>
        <dbReference type="SAM" id="Coils"/>
    </source>
</evidence>
<dbReference type="EMBL" id="PDUG01000005">
    <property type="protein sequence ID" value="PIC26224.1"/>
    <property type="molecule type" value="Genomic_DNA"/>
</dbReference>
<gene>
    <name evidence="2" type="primary">Cnig_chr_V.g18860</name>
    <name evidence="2" type="ORF">B9Z55_018860</name>
</gene>
<accession>A0A2G5TFX4</accession>
<feature type="coiled-coil region" evidence="1">
    <location>
        <begin position="47"/>
        <end position="253"/>
    </location>
</feature>
<organism evidence="2 3">
    <name type="scientific">Caenorhabditis nigoni</name>
    <dbReference type="NCBI Taxonomy" id="1611254"/>
    <lineage>
        <taxon>Eukaryota</taxon>
        <taxon>Metazoa</taxon>
        <taxon>Ecdysozoa</taxon>
        <taxon>Nematoda</taxon>
        <taxon>Chromadorea</taxon>
        <taxon>Rhabditida</taxon>
        <taxon>Rhabditina</taxon>
        <taxon>Rhabditomorpha</taxon>
        <taxon>Rhabditoidea</taxon>
        <taxon>Rhabditidae</taxon>
        <taxon>Peloderinae</taxon>
        <taxon>Caenorhabditis</taxon>
    </lineage>
</organism>
<keyword evidence="3" id="KW-1185">Reference proteome</keyword>
<dbReference type="OrthoDB" id="5876587at2759"/>
<proteinExistence type="predicted"/>
<dbReference type="AlphaFoldDB" id="A0A2G5TFX4"/>
<dbReference type="STRING" id="1611254.A0A2G5TFX4"/>
<keyword evidence="1" id="KW-0175">Coiled coil</keyword>
<sequence length="418" mass="48613">MGWFKNVVSVVPFVKEVFDAGLDIIDNIRSNPKLKVDALKTVSADSKAKHEEAMRRLREGQEEAEAAFRRREEAANERIRIQKEANDKEVNAMTEKIRLDEEKHDVEMKKMNDEHSKKVMAMRSESKEARDKAEMEHRMKVDKMENEHKKEKREAEIELKKMKEEGQLKITEAEKEKDAVSEERNKELTLFIEASKELHEMNQQQIREINKRKSDFRLENMKLKKEQLAVENNKKLEENHKIYENLINNLTIQNSRDVIQMFEAITTHVTPVQTSLQNIKEACLPLHDEDPTIYPGELVLDFESITAEKSRFDYSKRMFSQFVINSNYTDRRLFDTCAKLITEMSNLMNAKELLSVCASLPKAIDNDNLNIVKKYGKTAESLCDEFSTLQNSLTDGMNHLNISYIPNAPSLENKAIEQ</sequence>
<evidence type="ECO:0008006" key="4">
    <source>
        <dbReference type="Google" id="ProtNLM"/>
    </source>
</evidence>
<comment type="caution">
    <text evidence="2">The sequence shown here is derived from an EMBL/GenBank/DDBJ whole genome shotgun (WGS) entry which is preliminary data.</text>
</comment>